<dbReference type="CDD" id="cd00176">
    <property type="entry name" value="SPEC"/>
    <property type="match status" value="1"/>
</dbReference>
<dbReference type="Proteomes" id="UP000663836">
    <property type="component" value="Unassembled WGS sequence"/>
</dbReference>
<feature type="non-terminal residue" evidence="3">
    <location>
        <position position="1"/>
    </location>
</feature>
<gene>
    <name evidence="3" type="ORF">JBS370_LOCUS36950</name>
</gene>
<feature type="coiled-coil region" evidence="2">
    <location>
        <begin position="44"/>
        <end position="85"/>
    </location>
</feature>
<comment type="caution">
    <text evidence="3">The sequence shown here is derived from an EMBL/GenBank/DDBJ whole genome shotgun (WGS) entry which is preliminary data.</text>
</comment>
<dbReference type="Pfam" id="PF00435">
    <property type="entry name" value="Spectrin"/>
    <property type="match status" value="2"/>
</dbReference>
<keyword evidence="1" id="KW-0677">Repeat</keyword>
<dbReference type="EMBL" id="CAJOBD010015647">
    <property type="protein sequence ID" value="CAF4210052.1"/>
    <property type="molecule type" value="Genomic_DNA"/>
</dbReference>
<keyword evidence="2" id="KW-0175">Coiled coil</keyword>
<organism evidence="3 4">
    <name type="scientific">Rotaria sordida</name>
    <dbReference type="NCBI Taxonomy" id="392033"/>
    <lineage>
        <taxon>Eukaryota</taxon>
        <taxon>Metazoa</taxon>
        <taxon>Spiralia</taxon>
        <taxon>Gnathifera</taxon>
        <taxon>Rotifera</taxon>
        <taxon>Eurotatoria</taxon>
        <taxon>Bdelloidea</taxon>
        <taxon>Philodinida</taxon>
        <taxon>Philodinidae</taxon>
        <taxon>Rotaria</taxon>
    </lineage>
</organism>
<accession>A0A820BQT9</accession>
<proteinExistence type="predicted"/>
<evidence type="ECO:0000256" key="1">
    <source>
        <dbReference type="ARBA" id="ARBA00022737"/>
    </source>
</evidence>
<dbReference type="PANTHER" id="PTHR11915">
    <property type="entry name" value="SPECTRIN/FILAMIN RELATED CYTOSKELETAL PROTEIN"/>
    <property type="match status" value="1"/>
</dbReference>
<evidence type="ECO:0000256" key="2">
    <source>
        <dbReference type="SAM" id="Coils"/>
    </source>
</evidence>
<dbReference type="InterPro" id="IPR002017">
    <property type="entry name" value="Spectrin_repeat"/>
</dbReference>
<sequence>RDDLSSTFGVQTFHIECNETISWIQDKIRIVQSTEDLGRDLGGVMTMQRRLSGLERDMAAIQSKLDQLESEASKLEKDHPEEAKDINNKVNQINSVWYELKEILRRREESMGEAAELQKFLRDLDHFSAWLTRTQTLVASEDIPNTLSEAEQLLNQHQTIKEEIDRYGPDYAQMKEYGHSVIRDADTTDPQYIFLRERLNALDDGWNELDQMWHQKKNMLTEAMQYQMFVRDS</sequence>
<dbReference type="AlphaFoldDB" id="A0A820BQT9"/>
<evidence type="ECO:0000313" key="3">
    <source>
        <dbReference type="EMBL" id="CAF4210052.1"/>
    </source>
</evidence>
<protein>
    <submittedName>
        <fullName evidence="3">Uncharacterized protein</fullName>
    </submittedName>
</protein>
<name>A0A820BQT9_9BILA</name>
<reference evidence="3" key="1">
    <citation type="submission" date="2021-02" db="EMBL/GenBank/DDBJ databases">
        <authorList>
            <person name="Nowell W R."/>
        </authorList>
    </citation>
    <scope>NUCLEOTIDE SEQUENCE</scope>
</reference>
<feature type="non-terminal residue" evidence="3">
    <location>
        <position position="233"/>
    </location>
</feature>
<evidence type="ECO:0000313" key="4">
    <source>
        <dbReference type="Proteomes" id="UP000663836"/>
    </source>
</evidence>
<dbReference type="InterPro" id="IPR018159">
    <property type="entry name" value="Spectrin/alpha-actinin"/>
</dbReference>
<dbReference type="Gene3D" id="1.20.58.60">
    <property type="match status" value="2"/>
</dbReference>
<dbReference type="SMART" id="SM00150">
    <property type="entry name" value="SPEC"/>
    <property type="match status" value="2"/>
</dbReference>
<dbReference type="FunFam" id="1.20.58.60:FF:000028">
    <property type="entry name" value="Spectrin beta chain"/>
    <property type="match status" value="1"/>
</dbReference>
<dbReference type="SUPFAM" id="SSF46966">
    <property type="entry name" value="Spectrin repeat"/>
    <property type="match status" value="1"/>
</dbReference>